<dbReference type="OrthoDB" id="2655258at2"/>
<gene>
    <name evidence="1" type="ORF">BN000_04965</name>
</gene>
<sequence>MKSKTFRNGLFLFLTLGLVAYLDSPFSFLNINYAYMADQPVIAQLAKVDPPQDVPVMEEKLEKSEKVDGYIVETYQEFEVYRDQFGKVTKRVPTSKTETLKYWDGNK</sequence>
<evidence type="ECO:0000313" key="1">
    <source>
        <dbReference type="EMBL" id="CRK84906.1"/>
    </source>
</evidence>
<reference evidence="2" key="1">
    <citation type="submission" date="2015-05" db="EMBL/GenBank/DDBJ databases">
        <authorList>
            <person name="Urmite Genomes"/>
        </authorList>
    </citation>
    <scope>NUCLEOTIDE SEQUENCE [LARGE SCALE GENOMIC DNA]</scope>
    <source>
        <strain evidence="2">LF1</strain>
    </source>
</reference>
<organism evidence="1 2">
    <name type="scientific">Neobacillus massiliamazoniensis</name>
    <dbReference type="NCBI Taxonomy" id="1499688"/>
    <lineage>
        <taxon>Bacteria</taxon>
        <taxon>Bacillati</taxon>
        <taxon>Bacillota</taxon>
        <taxon>Bacilli</taxon>
        <taxon>Bacillales</taxon>
        <taxon>Bacillaceae</taxon>
        <taxon>Neobacillus</taxon>
    </lineage>
</organism>
<dbReference type="AlphaFoldDB" id="A0A0U1P3W4"/>
<evidence type="ECO:0000313" key="2">
    <source>
        <dbReference type="Proteomes" id="UP000199087"/>
    </source>
</evidence>
<proteinExistence type="predicted"/>
<keyword evidence="2" id="KW-1185">Reference proteome</keyword>
<dbReference type="EMBL" id="CVRB01000006">
    <property type="protein sequence ID" value="CRK84906.1"/>
    <property type="molecule type" value="Genomic_DNA"/>
</dbReference>
<name>A0A0U1P3W4_9BACI</name>
<dbReference type="RefSeq" id="WP_090639354.1">
    <property type="nucleotide sequence ID" value="NZ_CVRB01000006.1"/>
</dbReference>
<dbReference type="Proteomes" id="UP000199087">
    <property type="component" value="Unassembled WGS sequence"/>
</dbReference>
<accession>A0A0U1P3W4</accession>
<protein>
    <submittedName>
        <fullName evidence="1">Uncharacterized protein</fullName>
    </submittedName>
</protein>